<feature type="compositionally biased region" description="Basic residues" evidence="1">
    <location>
        <begin position="1"/>
        <end position="10"/>
    </location>
</feature>
<dbReference type="PANTHER" id="PTHR38790:SF4">
    <property type="entry name" value="2EXR DOMAIN-CONTAINING PROTEIN"/>
    <property type="match status" value="1"/>
</dbReference>
<proteinExistence type="predicted"/>
<feature type="domain" description="DUF7730" evidence="2">
    <location>
        <begin position="62"/>
        <end position="194"/>
    </location>
</feature>
<dbReference type="EMBL" id="MU005591">
    <property type="protein sequence ID" value="KAF2681458.1"/>
    <property type="molecule type" value="Genomic_DNA"/>
</dbReference>
<dbReference type="OrthoDB" id="4757095at2759"/>
<evidence type="ECO:0000313" key="4">
    <source>
        <dbReference type="Proteomes" id="UP000799291"/>
    </source>
</evidence>
<dbReference type="AlphaFoldDB" id="A0A6G1ITM9"/>
<evidence type="ECO:0000259" key="2">
    <source>
        <dbReference type="Pfam" id="PF24864"/>
    </source>
</evidence>
<organism evidence="3 4">
    <name type="scientific">Lentithecium fluviatile CBS 122367</name>
    <dbReference type="NCBI Taxonomy" id="1168545"/>
    <lineage>
        <taxon>Eukaryota</taxon>
        <taxon>Fungi</taxon>
        <taxon>Dikarya</taxon>
        <taxon>Ascomycota</taxon>
        <taxon>Pezizomycotina</taxon>
        <taxon>Dothideomycetes</taxon>
        <taxon>Pleosporomycetidae</taxon>
        <taxon>Pleosporales</taxon>
        <taxon>Massarineae</taxon>
        <taxon>Lentitheciaceae</taxon>
        <taxon>Lentithecium</taxon>
    </lineage>
</organism>
<feature type="region of interest" description="Disordered" evidence="1">
    <location>
        <begin position="1"/>
        <end position="29"/>
    </location>
</feature>
<name>A0A6G1ITM9_9PLEO</name>
<evidence type="ECO:0000313" key="3">
    <source>
        <dbReference type="EMBL" id="KAF2681458.1"/>
    </source>
</evidence>
<dbReference type="Pfam" id="PF24864">
    <property type="entry name" value="DUF7730"/>
    <property type="match status" value="1"/>
</dbReference>
<accession>A0A6G1ITM9</accession>
<protein>
    <recommendedName>
        <fullName evidence="2">DUF7730 domain-containing protein</fullName>
    </recommendedName>
</protein>
<reference evidence="3" key="1">
    <citation type="journal article" date="2020" name="Stud. Mycol.">
        <title>101 Dothideomycetes genomes: a test case for predicting lifestyles and emergence of pathogens.</title>
        <authorList>
            <person name="Haridas S."/>
            <person name="Albert R."/>
            <person name="Binder M."/>
            <person name="Bloem J."/>
            <person name="Labutti K."/>
            <person name="Salamov A."/>
            <person name="Andreopoulos B."/>
            <person name="Baker S."/>
            <person name="Barry K."/>
            <person name="Bills G."/>
            <person name="Bluhm B."/>
            <person name="Cannon C."/>
            <person name="Castanera R."/>
            <person name="Culley D."/>
            <person name="Daum C."/>
            <person name="Ezra D."/>
            <person name="Gonzalez J."/>
            <person name="Henrissat B."/>
            <person name="Kuo A."/>
            <person name="Liang C."/>
            <person name="Lipzen A."/>
            <person name="Lutzoni F."/>
            <person name="Magnuson J."/>
            <person name="Mondo S."/>
            <person name="Nolan M."/>
            <person name="Ohm R."/>
            <person name="Pangilinan J."/>
            <person name="Park H.-J."/>
            <person name="Ramirez L."/>
            <person name="Alfaro M."/>
            <person name="Sun H."/>
            <person name="Tritt A."/>
            <person name="Yoshinaga Y."/>
            <person name="Zwiers L.-H."/>
            <person name="Turgeon B."/>
            <person name="Goodwin S."/>
            <person name="Spatafora J."/>
            <person name="Crous P."/>
            <person name="Grigoriev I."/>
        </authorList>
    </citation>
    <scope>NUCLEOTIDE SEQUENCE</scope>
    <source>
        <strain evidence="3">CBS 122367</strain>
    </source>
</reference>
<feature type="non-terminal residue" evidence="3">
    <location>
        <position position="1"/>
    </location>
</feature>
<keyword evidence="4" id="KW-1185">Reference proteome</keyword>
<evidence type="ECO:0000256" key="1">
    <source>
        <dbReference type="SAM" id="MobiDB-lite"/>
    </source>
</evidence>
<sequence length="230" mass="26501">LSKNHRKPKDRPKPPISLQPRNQQSQSPLFGPQFPAELRVIIYESVLGHPTRLMHVVPFDDYSKPIDVLYTANRFSLKGSRGILEMRSVTPTPQWHIIRHLQVSTMFVPPMTTWPYVRELTAWSPGRRPPPDPYKDWAEACQALRDLRGLESLRVEIIFRNDYNSRGPLMADHELVTVLEPLNHVKAPLFEVEMNVCVPETVHEMLGKSAFTTVVKQRPYDDSIGNMDWA</sequence>
<dbReference type="InterPro" id="IPR056632">
    <property type="entry name" value="DUF7730"/>
</dbReference>
<feature type="compositionally biased region" description="Polar residues" evidence="1">
    <location>
        <begin position="19"/>
        <end position="28"/>
    </location>
</feature>
<gene>
    <name evidence="3" type="ORF">K458DRAFT_309321</name>
</gene>
<dbReference type="PANTHER" id="PTHR38790">
    <property type="entry name" value="2EXR DOMAIN-CONTAINING PROTEIN-RELATED"/>
    <property type="match status" value="1"/>
</dbReference>
<dbReference type="Proteomes" id="UP000799291">
    <property type="component" value="Unassembled WGS sequence"/>
</dbReference>